<organism evidence="1 2">
    <name type="scientific">Racocetra persica</name>
    <dbReference type="NCBI Taxonomy" id="160502"/>
    <lineage>
        <taxon>Eukaryota</taxon>
        <taxon>Fungi</taxon>
        <taxon>Fungi incertae sedis</taxon>
        <taxon>Mucoromycota</taxon>
        <taxon>Glomeromycotina</taxon>
        <taxon>Glomeromycetes</taxon>
        <taxon>Diversisporales</taxon>
        <taxon>Gigasporaceae</taxon>
        <taxon>Racocetra</taxon>
    </lineage>
</organism>
<reference evidence="1" key="1">
    <citation type="submission" date="2021-06" db="EMBL/GenBank/DDBJ databases">
        <authorList>
            <person name="Kallberg Y."/>
            <person name="Tangrot J."/>
            <person name="Rosling A."/>
        </authorList>
    </citation>
    <scope>NUCLEOTIDE SEQUENCE</scope>
    <source>
        <strain evidence="1">MA461A</strain>
    </source>
</reference>
<gene>
    <name evidence="1" type="ORF">RPERSI_LOCUS17548</name>
</gene>
<dbReference type="EMBL" id="CAJVQC010045127">
    <property type="protein sequence ID" value="CAG8780784.1"/>
    <property type="molecule type" value="Genomic_DNA"/>
</dbReference>
<accession>A0ACA9R811</accession>
<evidence type="ECO:0000313" key="2">
    <source>
        <dbReference type="Proteomes" id="UP000789920"/>
    </source>
</evidence>
<proteinExistence type="predicted"/>
<protein>
    <submittedName>
        <fullName evidence="1">12913_t:CDS:1</fullName>
    </submittedName>
</protein>
<feature type="non-terminal residue" evidence="1">
    <location>
        <position position="204"/>
    </location>
</feature>
<name>A0ACA9R811_9GLOM</name>
<feature type="non-terminal residue" evidence="1">
    <location>
        <position position="1"/>
    </location>
</feature>
<evidence type="ECO:0000313" key="1">
    <source>
        <dbReference type="EMBL" id="CAG8780784.1"/>
    </source>
</evidence>
<sequence>INKRSNMSNTITQQKKYLSKIRSNQSCSRIQRLKLSNNNNLSTNNPSQKQYSPYTTKDRSNCNHCKENGDNMKLLTERLTRIEKLIGDLSKLVQEFNPSIINKTTLRSLTSPGQMLHNIDLSTCKLDDLQKIVAFTTNATNLSHKKFHAEPEQDLRLFPKGSIDPKYLMNKNVASKATSCKKQERQDSGYLSVEEDFKPVIYKE</sequence>
<comment type="caution">
    <text evidence="1">The sequence shown here is derived from an EMBL/GenBank/DDBJ whole genome shotgun (WGS) entry which is preliminary data.</text>
</comment>
<keyword evidence="2" id="KW-1185">Reference proteome</keyword>
<dbReference type="Proteomes" id="UP000789920">
    <property type="component" value="Unassembled WGS sequence"/>
</dbReference>